<feature type="transmembrane region" description="Helical" evidence="8">
    <location>
        <begin position="336"/>
        <end position="357"/>
    </location>
</feature>
<dbReference type="OrthoDB" id="108054at2"/>
<evidence type="ECO:0000256" key="3">
    <source>
        <dbReference type="ARBA" id="ARBA00022676"/>
    </source>
</evidence>
<feature type="transmembrane region" description="Helical" evidence="8">
    <location>
        <begin position="280"/>
        <end position="297"/>
    </location>
</feature>
<feature type="transmembrane region" description="Helical" evidence="8">
    <location>
        <begin position="304"/>
        <end position="324"/>
    </location>
</feature>
<keyword evidence="2" id="KW-1003">Cell membrane</keyword>
<evidence type="ECO:0000256" key="2">
    <source>
        <dbReference type="ARBA" id="ARBA00022475"/>
    </source>
</evidence>
<keyword evidence="4 10" id="KW-0808">Transferase</keyword>
<evidence type="ECO:0000256" key="4">
    <source>
        <dbReference type="ARBA" id="ARBA00022679"/>
    </source>
</evidence>
<feature type="domain" description="Glycosyltransferase RgtA/B/C/D-like" evidence="9">
    <location>
        <begin position="64"/>
        <end position="222"/>
    </location>
</feature>
<keyword evidence="7 8" id="KW-0472">Membrane</keyword>
<proteinExistence type="predicted"/>
<feature type="transmembrane region" description="Helical" evidence="8">
    <location>
        <begin position="112"/>
        <end position="129"/>
    </location>
</feature>
<name>A0A2N9LYV8_9BACT</name>
<feature type="transmembrane region" description="Helical" evidence="8">
    <location>
        <begin position="20"/>
        <end position="36"/>
    </location>
</feature>
<evidence type="ECO:0000256" key="7">
    <source>
        <dbReference type="ARBA" id="ARBA00023136"/>
    </source>
</evidence>
<gene>
    <name evidence="10" type="ORF">SBA5_650013</name>
</gene>
<feature type="transmembrane region" description="Helical" evidence="8">
    <location>
        <begin position="73"/>
        <end position="100"/>
    </location>
</feature>
<dbReference type="GO" id="GO:0009103">
    <property type="term" value="P:lipopolysaccharide biosynthetic process"/>
    <property type="evidence" value="ECO:0007669"/>
    <property type="project" value="UniProtKB-ARBA"/>
</dbReference>
<dbReference type="Pfam" id="PF13231">
    <property type="entry name" value="PMT_2"/>
    <property type="match status" value="1"/>
</dbReference>
<feature type="transmembrane region" description="Helical" evidence="8">
    <location>
        <begin position="162"/>
        <end position="192"/>
    </location>
</feature>
<dbReference type="InterPro" id="IPR038731">
    <property type="entry name" value="RgtA/B/C-like"/>
</dbReference>
<dbReference type="InterPro" id="IPR050297">
    <property type="entry name" value="LipidA_mod_glycosyltrf_83"/>
</dbReference>
<protein>
    <submittedName>
        <fullName evidence="10">Glycosyl transferase family protein</fullName>
    </submittedName>
</protein>
<dbReference type="Proteomes" id="UP000239735">
    <property type="component" value="Unassembled WGS sequence"/>
</dbReference>
<dbReference type="PANTHER" id="PTHR33908">
    <property type="entry name" value="MANNOSYLTRANSFERASE YKCB-RELATED"/>
    <property type="match status" value="1"/>
</dbReference>
<dbReference type="EMBL" id="OKRB01000125">
    <property type="protein sequence ID" value="SPE28375.1"/>
    <property type="molecule type" value="Genomic_DNA"/>
</dbReference>
<evidence type="ECO:0000256" key="5">
    <source>
        <dbReference type="ARBA" id="ARBA00022692"/>
    </source>
</evidence>
<keyword evidence="5 8" id="KW-0812">Transmembrane</keyword>
<keyword evidence="6 8" id="KW-1133">Transmembrane helix</keyword>
<keyword evidence="3" id="KW-0328">Glycosyltransferase</keyword>
<dbReference type="GO" id="GO:0005886">
    <property type="term" value="C:plasma membrane"/>
    <property type="evidence" value="ECO:0007669"/>
    <property type="project" value="UniProtKB-SubCell"/>
</dbReference>
<comment type="subcellular location">
    <subcellularLocation>
        <location evidence="1">Cell membrane</location>
        <topology evidence="1">Multi-pass membrane protein</topology>
    </subcellularLocation>
</comment>
<dbReference type="AlphaFoldDB" id="A0A2N9LYV8"/>
<evidence type="ECO:0000256" key="6">
    <source>
        <dbReference type="ARBA" id="ARBA00022989"/>
    </source>
</evidence>
<evidence type="ECO:0000313" key="10">
    <source>
        <dbReference type="EMBL" id="SPE28375.1"/>
    </source>
</evidence>
<dbReference type="GO" id="GO:0016763">
    <property type="term" value="F:pentosyltransferase activity"/>
    <property type="evidence" value="ECO:0007669"/>
    <property type="project" value="TreeGrafter"/>
</dbReference>
<dbReference type="PANTHER" id="PTHR33908:SF11">
    <property type="entry name" value="MEMBRANE PROTEIN"/>
    <property type="match status" value="1"/>
</dbReference>
<evidence type="ECO:0000313" key="11">
    <source>
        <dbReference type="Proteomes" id="UP000239735"/>
    </source>
</evidence>
<evidence type="ECO:0000256" key="8">
    <source>
        <dbReference type="SAM" id="Phobius"/>
    </source>
</evidence>
<feature type="transmembrane region" description="Helical" evidence="8">
    <location>
        <begin position="255"/>
        <end position="274"/>
    </location>
</feature>
<accession>A0A2N9LYV8</accession>
<evidence type="ECO:0000259" key="9">
    <source>
        <dbReference type="Pfam" id="PF13231"/>
    </source>
</evidence>
<feature type="transmembrane region" description="Helical" evidence="8">
    <location>
        <begin position="204"/>
        <end position="224"/>
    </location>
</feature>
<sequence length="507" mass="56485">MSSTIAQEPSYVVHRRTDTAILLGIAAAVALIHLLTNNRYGFHRDELQFLSDARHLDWGFVAYPPLTPFLERILLSIFGVSMVGLRLSAALAQAVVAILGGLMARELGGSRLAQVIAALAVAFSPVPVFEGHEFQYTSFDLLWWVLAAYFVIRLLKSEDPRWCLAIGAVIGLGLETKYSIAFFVAGIVAGLLFTPARRYLKSGWFWAGAALAFLIFLPNFIWLARHNWISYTFLQHIHARDVGEGRANGFLKGQFIICANLAATPLWLAGLFGYLLNRRYRTLAFMYLVPLVILFIAKGRHYYMAPAYPMLLAMGALLAERWLGCLPRWGRITVETFYFSVFALISAFVCALLLPLASSGPLKDYALSHSYDLREEIGWNQLVRTVAQIRDSLSPDQQAHLGIATGNYGEYGAIDVLGRAYSLPEPIGTTNSEWYRGYPTPPPTTIIVLGNSRERADELFTNCRLAGHNGNSEGVRNEESVDHPDIFVCGPPRKPWPQIWKGHQDFG</sequence>
<evidence type="ECO:0000256" key="1">
    <source>
        <dbReference type="ARBA" id="ARBA00004651"/>
    </source>
</evidence>
<organism evidence="10 11">
    <name type="scientific">Candidatus Sulfuritelmatomonas gaucii</name>
    <dbReference type="NCBI Taxonomy" id="2043161"/>
    <lineage>
        <taxon>Bacteria</taxon>
        <taxon>Pseudomonadati</taxon>
        <taxon>Acidobacteriota</taxon>
        <taxon>Terriglobia</taxon>
        <taxon>Terriglobales</taxon>
        <taxon>Acidobacteriaceae</taxon>
        <taxon>Candidatus Sulfuritelmatomonas</taxon>
    </lineage>
</organism>
<reference evidence="11" key="1">
    <citation type="submission" date="2018-02" db="EMBL/GenBank/DDBJ databases">
        <authorList>
            <person name="Hausmann B."/>
        </authorList>
    </citation>
    <scope>NUCLEOTIDE SEQUENCE [LARGE SCALE GENOMIC DNA]</scope>
    <source>
        <strain evidence="11">Peat soil MAG SbA5</strain>
    </source>
</reference>